<feature type="domain" description="ImpA N-terminal" evidence="1">
    <location>
        <begin position="17"/>
        <end position="127"/>
    </location>
</feature>
<name>A0A653DYK6_9PSED</name>
<gene>
    <name evidence="2" type="ORF">PMYSY11_0491</name>
</gene>
<dbReference type="NCBIfam" id="TIGR03362">
    <property type="entry name" value="VI_chp_7"/>
    <property type="match status" value="1"/>
</dbReference>
<dbReference type="PANTHER" id="PTHR37024:SF5">
    <property type="entry name" value="IMPA N-TERMINAL DOMAIN-CONTAINING PROTEIN"/>
    <property type="match status" value="1"/>
</dbReference>
<dbReference type="Pfam" id="PF06812">
    <property type="entry name" value="ImpA_N"/>
    <property type="match status" value="1"/>
</dbReference>
<sequence>MSNTRKLSSYYIRLAKTPISEYEFSGEDVRFTSEYEALERELGKANSIHGNGHVDWLKVLDGSELLLREQSKDLRAAVWLTWALHQREALPGLLAGLGMLRHLCEHHWQTLYPLKMRTRSATFNWLVPRMEGVLSETVPVKEQLPLFRQFVLHLEALDLLLTNHLQDEAPLLLPICRRLSGMVERAANDQLEPTSISGVVTQVKQAASQFLSPNAEIDNEKDAHKSLRNLQEGARPLCAWWLRQKATDVRALKLNRTLLWLNIDSLPECNAEQITALRGLPADKQKNYQERLEQKQYADLLVELEASIARSPFWFDGQRMVWECLEGLNAQLAMREIEIHFALLQQRLPSLIELRFHDGEPFADEQTRAWISAQVNHHLQAPKTQDPQHTAYVEEPWDIALADALPVLRDEGLKAAVRLLNQGLQSAQGGRAIFFWQLSLARLCFSAKKYDLVKVQLETLDQQLLASGLNAWEPNLALEILHLLYRCCELMPQSNVVRECKDDVYRRLCHLDLDVILE</sequence>
<accession>A0A653DYK6</accession>
<proteinExistence type="predicted"/>
<dbReference type="InterPro" id="IPR010657">
    <property type="entry name" value="ImpA_N"/>
</dbReference>
<dbReference type="AlphaFoldDB" id="A0A653DYK6"/>
<dbReference type="InterPro" id="IPR017739">
    <property type="entry name" value="T6SS-assoc_VCA0119"/>
</dbReference>
<dbReference type="RefSeq" id="WP_150547467.1">
    <property type="nucleotide sequence ID" value="NZ_LR215729.2"/>
</dbReference>
<dbReference type="Pfam" id="PF16989">
    <property type="entry name" value="T6SS_VasJ"/>
    <property type="match status" value="1"/>
</dbReference>
<dbReference type="PANTHER" id="PTHR37024">
    <property type="entry name" value="TYPE VI SECRETION SYSTEM DUF2094 AND IMPA-RELATED DOMAIN PROTEIN"/>
    <property type="match status" value="1"/>
</dbReference>
<organism evidence="2">
    <name type="scientific">Pseudomonas marincola</name>
    <dbReference type="NCBI Taxonomy" id="437900"/>
    <lineage>
        <taxon>Bacteria</taxon>
        <taxon>Pseudomonadati</taxon>
        <taxon>Pseudomonadota</taxon>
        <taxon>Gammaproteobacteria</taxon>
        <taxon>Pseudomonadales</taxon>
        <taxon>Pseudomonadaceae</taxon>
        <taxon>Pseudomonas</taxon>
    </lineage>
</organism>
<evidence type="ECO:0000259" key="1">
    <source>
        <dbReference type="Pfam" id="PF06812"/>
    </source>
</evidence>
<evidence type="ECO:0000313" key="2">
    <source>
        <dbReference type="EMBL" id="VEV95538.1"/>
    </source>
</evidence>
<protein>
    <submittedName>
        <fullName evidence="2">Type VI secretion system ImpA domain-containing protein</fullName>
    </submittedName>
</protein>
<reference evidence="2" key="1">
    <citation type="submission" date="2019-02" db="EMBL/GenBank/DDBJ databases">
        <authorList>
            <consortium name="Genoscope - CEA"/>
            <person name="William W."/>
        </authorList>
    </citation>
    <scope>NUCLEOTIDE SEQUENCE [LARGE SCALE GENOMIC DNA]</scope>
    <source>
        <strain evidence="2">YSy11</strain>
    </source>
</reference>
<dbReference type="EMBL" id="LR215729">
    <property type="protein sequence ID" value="VEV95538.1"/>
    <property type="molecule type" value="Genomic_DNA"/>
</dbReference>